<dbReference type="InParanoid" id="A0A0D0AMI3"/>
<gene>
    <name evidence="1" type="ORF">CY34DRAFT_82629</name>
</gene>
<reference evidence="2" key="2">
    <citation type="submission" date="2015-01" db="EMBL/GenBank/DDBJ databases">
        <title>Evolutionary Origins and Diversification of the Mycorrhizal Mutualists.</title>
        <authorList>
            <consortium name="DOE Joint Genome Institute"/>
            <consortium name="Mycorrhizal Genomics Consortium"/>
            <person name="Kohler A."/>
            <person name="Kuo A."/>
            <person name="Nagy L.G."/>
            <person name="Floudas D."/>
            <person name="Copeland A."/>
            <person name="Barry K.W."/>
            <person name="Cichocki N."/>
            <person name="Veneault-Fourrey C."/>
            <person name="LaButti K."/>
            <person name="Lindquist E.A."/>
            <person name="Lipzen A."/>
            <person name="Lundell T."/>
            <person name="Morin E."/>
            <person name="Murat C."/>
            <person name="Riley R."/>
            <person name="Ohm R."/>
            <person name="Sun H."/>
            <person name="Tunlid A."/>
            <person name="Henrissat B."/>
            <person name="Grigoriev I.V."/>
            <person name="Hibbett D.S."/>
            <person name="Martin F."/>
        </authorList>
    </citation>
    <scope>NUCLEOTIDE SEQUENCE [LARGE SCALE GENOMIC DNA]</scope>
    <source>
        <strain evidence="2">UH-Slu-Lm8-n1</strain>
    </source>
</reference>
<name>A0A0D0AMI3_9AGAM</name>
<feature type="non-terminal residue" evidence="1">
    <location>
        <position position="1"/>
    </location>
</feature>
<dbReference type="HOGENOM" id="CLU_155624_0_2_1"/>
<accession>A0A0D0AMI3</accession>
<proteinExistence type="predicted"/>
<reference evidence="1 2" key="1">
    <citation type="submission" date="2014-04" db="EMBL/GenBank/DDBJ databases">
        <authorList>
            <consortium name="DOE Joint Genome Institute"/>
            <person name="Kuo A."/>
            <person name="Ruytinx J."/>
            <person name="Rineau F."/>
            <person name="Colpaert J."/>
            <person name="Kohler A."/>
            <person name="Nagy L.G."/>
            <person name="Floudas D."/>
            <person name="Copeland A."/>
            <person name="Barry K.W."/>
            <person name="Cichocki N."/>
            <person name="Veneault-Fourrey C."/>
            <person name="LaButti K."/>
            <person name="Lindquist E.A."/>
            <person name="Lipzen A."/>
            <person name="Lundell T."/>
            <person name="Morin E."/>
            <person name="Murat C."/>
            <person name="Sun H."/>
            <person name="Tunlid A."/>
            <person name="Henrissat B."/>
            <person name="Grigoriev I.V."/>
            <person name="Hibbett D.S."/>
            <person name="Martin F."/>
            <person name="Nordberg H.P."/>
            <person name="Cantor M.N."/>
            <person name="Hua S.X."/>
        </authorList>
    </citation>
    <scope>NUCLEOTIDE SEQUENCE [LARGE SCALE GENOMIC DNA]</scope>
    <source>
        <strain evidence="1 2">UH-Slu-Lm8-n1</strain>
    </source>
</reference>
<dbReference type="EMBL" id="KN835224">
    <property type="protein sequence ID" value="KIK43006.1"/>
    <property type="molecule type" value="Genomic_DNA"/>
</dbReference>
<evidence type="ECO:0000313" key="2">
    <source>
        <dbReference type="Proteomes" id="UP000054485"/>
    </source>
</evidence>
<sequence length="80" mass="8891">SDLWSDSNLRPFMAITAHWIAKEDWTNVLVLKTALIAFQHTPGTHSGDNLGASIVGLLDRANVTKKVSIYLFNVTYADFI</sequence>
<dbReference type="AlphaFoldDB" id="A0A0D0AMI3"/>
<dbReference type="Proteomes" id="UP000054485">
    <property type="component" value="Unassembled WGS sequence"/>
</dbReference>
<keyword evidence="2" id="KW-1185">Reference proteome</keyword>
<protein>
    <submittedName>
        <fullName evidence="1">Uncharacterized protein</fullName>
    </submittedName>
</protein>
<evidence type="ECO:0000313" key="1">
    <source>
        <dbReference type="EMBL" id="KIK43006.1"/>
    </source>
</evidence>
<dbReference type="OrthoDB" id="1607513at2759"/>
<organism evidence="1 2">
    <name type="scientific">Suillus luteus UH-Slu-Lm8-n1</name>
    <dbReference type="NCBI Taxonomy" id="930992"/>
    <lineage>
        <taxon>Eukaryota</taxon>
        <taxon>Fungi</taxon>
        <taxon>Dikarya</taxon>
        <taxon>Basidiomycota</taxon>
        <taxon>Agaricomycotina</taxon>
        <taxon>Agaricomycetes</taxon>
        <taxon>Agaricomycetidae</taxon>
        <taxon>Boletales</taxon>
        <taxon>Suillineae</taxon>
        <taxon>Suillaceae</taxon>
        <taxon>Suillus</taxon>
    </lineage>
</organism>